<dbReference type="PROSITE" id="PS00059">
    <property type="entry name" value="ADH_ZINC"/>
    <property type="match status" value="1"/>
</dbReference>
<dbReference type="InterPro" id="IPR013149">
    <property type="entry name" value="ADH-like_C"/>
</dbReference>
<dbReference type="EMBL" id="JAHLKM010000010">
    <property type="protein sequence ID" value="MCQ4333637.1"/>
    <property type="molecule type" value="Genomic_DNA"/>
</dbReference>
<dbReference type="InterPro" id="IPR036291">
    <property type="entry name" value="NAD(P)-bd_dom_sf"/>
</dbReference>
<dbReference type="GO" id="GO:0016616">
    <property type="term" value="F:oxidoreductase activity, acting on the CH-OH group of donors, NAD or NADP as acceptor"/>
    <property type="evidence" value="ECO:0007669"/>
    <property type="project" value="UniProtKB-ARBA"/>
</dbReference>
<dbReference type="PANTHER" id="PTHR43401:SF5">
    <property type="entry name" value="ALCOHOL DEHYDROGENASE-RELATED"/>
    <property type="match status" value="1"/>
</dbReference>
<evidence type="ECO:0000313" key="6">
    <source>
        <dbReference type="EMBL" id="MCQ4333637.1"/>
    </source>
</evidence>
<evidence type="ECO:0000313" key="7">
    <source>
        <dbReference type="Proteomes" id="UP001139494"/>
    </source>
</evidence>
<name>A0A9R1D6V6_9EURY</name>
<dbReference type="Pfam" id="PF00107">
    <property type="entry name" value="ADH_zinc_N"/>
    <property type="match status" value="1"/>
</dbReference>
<organism evidence="6 7">
    <name type="scientific">Natronomonas aquatica</name>
    <dbReference type="NCBI Taxonomy" id="2841590"/>
    <lineage>
        <taxon>Archaea</taxon>
        <taxon>Methanobacteriati</taxon>
        <taxon>Methanobacteriota</taxon>
        <taxon>Stenosarchaea group</taxon>
        <taxon>Halobacteria</taxon>
        <taxon>Halobacteriales</taxon>
        <taxon>Natronomonadaceae</taxon>
        <taxon>Natronomonas</taxon>
    </lineage>
</organism>
<dbReference type="InterPro" id="IPR013154">
    <property type="entry name" value="ADH-like_N"/>
</dbReference>
<dbReference type="SUPFAM" id="SSF50129">
    <property type="entry name" value="GroES-like"/>
    <property type="match status" value="1"/>
</dbReference>
<comment type="similarity">
    <text evidence="4">Belongs to the zinc-containing alcohol dehydrogenase family.</text>
</comment>
<dbReference type="Proteomes" id="UP001139494">
    <property type="component" value="Unassembled WGS sequence"/>
</dbReference>
<evidence type="ECO:0000256" key="2">
    <source>
        <dbReference type="ARBA" id="ARBA00022833"/>
    </source>
</evidence>
<dbReference type="Gene3D" id="3.40.50.720">
    <property type="entry name" value="NAD(P)-binding Rossmann-like Domain"/>
    <property type="match status" value="1"/>
</dbReference>
<dbReference type="InterPro" id="IPR050129">
    <property type="entry name" value="Zn_alcohol_dh"/>
</dbReference>
<dbReference type="PANTHER" id="PTHR43401">
    <property type="entry name" value="L-THREONINE 3-DEHYDROGENASE"/>
    <property type="match status" value="1"/>
</dbReference>
<keyword evidence="7" id="KW-1185">Reference proteome</keyword>
<dbReference type="InterPro" id="IPR002328">
    <property type="entry name" value="ADH_Zn_CS"/>
</dbReference>
<dbReference type="Gene3D" id="3.90.180.10">
    <property type="entry name" value="Medium-chain alcohol dehydrogenases, catalytic domain"/>
    <property type="match status" value="1"/>
</dbReference>
<evidence type="ECO:0000256" key="1">
    <source>
        <dbReference type="ARBA" id="ARBA00022723"/>
    </source>
</evidence>
<dbReference type="InterPro" id="IPR011032">
    <property type="entry name" value="GroES-like_sf"/>
</dbReference>
<dbReference type="SUPFAM" id="SSF51735">
    <property type="entry name" value="NAD(P)-binding Rossmann-fold domains"/>
    <property type="match status" value="1"/>
</dbReference>
<evidence type="ECO:0000256" key="3">
    <source>
        <dbReference type="ARBA" id="ARBA00023002"/>
    </source>
</evidence>
<keyword evidence="3" id="KW-0560">Oxidoreductase</keyword>
<keyword evidence="2 4" id="KW-0862">Zinc</keyword>
<dbReference type="GO" id="GO:0030554">
    <property type="term" value="F:adenyl nucleotide binding"/>
    <property type="evidence" value="ECO:0007669"/>
    <property type="project" value="UniProtKB-ARBA"/>
</dbReference>
<evidence type="ECO:0000256" key="4">
    <source>
        <dbReference type="RuleBase" id="RU361277"/>
    </source>
</evidence>
<sequence>MEAVLFDDFGEFEVATVPNPEIDDDEVLVDISRVQLSVTECAIYQGEESAYFEAIRDRLDEGPAQLFGHEFSGRVVEVGDAVTDLSVGDRVYPPGKISCYECEYCRRGYTHLCESKKTLGFHRPGGLAEQVAAPASMLAKLPSTVSDAEGAAMQPFVSSMLCVEDSGLETGDVAAVIGGGVMGNQCAQVAQCLGASDVLVTDIDPNRVELAEEMGMTGINAGEESVVERVKAETDSIGADVVFEAVGAGQSHATEGNDPLAQAFRMARRNGTIVQVGILTEEMTLDPRPYRGKMIDWINPVDMAGTVPLGPNSDAGEMAARLVADGRVSIEPYVTHELSGLDSVGDAIEITLNKNDYDAMGPAQLVLD</sequence>
<comment type="caution">
    <text evidence="6">The sequence shown here is derived from an EMBL/GenBank/DDBJ whole genome shotgun (WGS) entry which is preliminary data.</text>
</comment>
<feature type="domain" description="Enoyl reductase (ER)" evidence="5">
    <location>
        <begin position="7"/>
        <end position="352"/>
    </location>
</feature>
<dbReference type="AlphaFoldDB" id="A0A9R1D6V6"/>
<reference evidence="6" key="1">
    <citation type="journal article" date="2023" name="Front. Microbiol.">
        <title>Genomic-based phylogenetic and metabolic analyses of the genus Natronomonas, and description of Natronomonas aquatica sp. nov.</title>
        <authorList>
            <person name="Garcia-Roldan A."/>
            <person name="Duran-Viseras A."/>
            <person name="de la Haba R.R."/>
            <person name="Corral P."/>
            <person name="Sanchez-Porro C."/>
            <person name="Ventosa A."/>
        </authorList>
    </citation>
    <scope>NUCLEOTIDE SEQUENCE</scope>
    <source>
        <strain evidence="6">F2-12</strain>
    </source>
</reference>
<dbReference type="GO" id="GO:0043168">
    <property type="term" value="F:anion binding"/>
    <property type="evidence" value="ECO:0007669"/>
    <property type="project" value="UniProtKB-ARBA"/>
</dbReference>
<dbReference type="GO" id="GO:0051262">
    <property type="term" value="P:protein tetramerization"/>
    <property type="evidence" value="ECO:0007669"/>
    <property type="project" value="UniProtKB-ARBA"/>
</dbReference>
<comment type="cofactor">
    <cofactor evidence="4">
        <name>Zn(2+)</name>
        <dbReference type="ChEBI" id="CHEBI:29105"/>
    </cofactor>
</comment>
<accession>A0A9R1D6V6</accession>
<dbReference type="GO" id="GO:0044281">
    <property type="term" value="P:small molecule metabolic process"/>
    <property type="evidence" value="ECO:0007669"/>
    <property type="project" value="UniProtKB-ARBA"/>
</dbReference>
<proteinExistence type="inferred from homology"/>
<dbReference type="SMART" id="SM00829">
    <property type="entry name" value="PKS_ER"/>
    <property type="match status" value="1"/>
</dbReference>
<dbReference type="GO" id="GO:0008270">
    <property type="term" value="F:zinc ion binding"/>
    <property type="evidence" value="ECO:0007669"/>
    <property type="project" value="InterPro"/>
</dbReference>
<dbReference type="Pfam" id="PF08240">
    <property type="entry name" value="ADH_N"/>
    <property type="match status" value="1"/>
</dbReference>
<dbReference type="InterPro" id="IPR020843">
    <property type="entry name" value="ER"/>
</dbReference>
<keyword evidence="1 4" id="KW-0479">Metal-binding</keyword>
<protein>
    <submittedName>
        <fullName evidence="6">Alcohol dehydrogenase catalytic domain-containing protein</fullName>
    </submittedName>
</protein>
<evidence type="ECO:0000259" key="5">
    <source>
        <dbReference type="SMART" id="SM00829"/>
    </source>
</evidence>
<gene>
    <name evidence="6" type="ORF">KM295_09140</name>
</gene>
<dbReference type="RefSeq" id="WP_256029663.1">
    <property type="nucleotide sequence ID" value="NZ_JAHLKM010000010.1"/>
</dbReference>